<dbReference type="InterPro" id="IPR036058">
    <property type="entry name" value="Kazal_dom_sf"/>
</dbReference>
<feature type="transmembrane region" description="Helical" evidence="9">
    <location>
        <begin position="112"/>
        <end position="133"/>
    </location>
</feature>
<keyword evidence="11" id="KW-1185">Reference proteome</keyword>
<keyword evidence="6 9" id="KW-0472">Membrane</keyword>
<evidence type="ECO:0000259" key="10">
    <source>
        <dbReference type="PROSITE" id="PS51465"/>
    </source>
</evidence>
<organism evidence="11 12">
    <name type="scientific">Acanthaster planci</name>
    <name type="common">Crown-of-thorns starfish</name>
    <dbReference type="NCBI Taxonomy" id="133434"/>
    <lineage>
        <taxon>Eukaryota</taxon>
        <taxon>Metazoa</taxon>
        <taxon>Echinodermata</taxon>
        <taxon>Eleutherozoa</taxon>
        <taxon>Asterozoa</taxon>
        <taxon>Asteroidea</taxon>
        <taxon>Valvatacea</taxon>
        <taxon>Valvatida</taxon>
        <taxon>Acanthasteridae</taxon>
        <taxon>Acanthaster</taxon>
    </lineage>
</organism>
<dbReference type="InterPro" id="IPR036259">
    <property type="entry name" value="MFS_trans_sf"/>
</dbReference>
<feature type="transmembrane region" description="Helical" evidence="9">
    <location>
        <begin position="247"/>
        <end position="276"/>
    </location>
</feature>
<feature type="transmembrane region" description="Helical" evidence="9">
    <location>
        <begin position="569"/>
        <end position="587"/>
    </location>
</feature>
<dbReference type="OMA" id="QAFMAYY"/>
<evidence type="ECO:0000256" key="5">
    <source>
        <dbReference type="ARBA" id="ARBA00022989"/>
    </source>
</evidence>
<evidence type="ECO:0000256" key="6">
    <source>
        <dbReference type="ARBA" id="ARBA00023136"/>
    </source>
</evidence>
<dbReference type="RefSeq" id="XP_022082512.1">
    <property type="nucleotide sequence ID" value="XM_022226820.1"/>
</dbReference>
<dbReference type="SUPFAM" id="SSF100895">
    <property type="entry name" value="Kazal-type serine protease inhibitors"/>
    <property type="match status" value="1"/>
</dbReference>
<sequence length="676" mass="73348">MTTDQKDALQPKYHHLRGEEPPKHNADVGAHDFISEDEGDWSPRRESPCPGFGARSRAVCRRLMRAVAHPNTFVLMMGLLYLGVYGCSGIYLSAVISTIEKRFQLKSSESGLLMSLNDISALCGVLFVAHIGGKYHRPRIIGISGLVVALGSFMSALPQFLYDNSMDLEGLVVSEDGNRSEELLCDSGTANATVCTADEIEASGSQLSKTWALIIGQLLAGLGSTGLSPLAVTYVDDAVEKSLLPMYLALMWLPITIVPLVGFSLSGYCLSIFADYYKTDAAHLEIGPKDPQWQGAWWLGFVIYGCYLCLVSVPCFFFPRKMHKSKSYCCFSGVPDCCTALMGKGQGGQFTEDVSMTGGAISHKTLHGEPLSVVKGFAHLPGSLLGLMLGGIVTWRLTGNQRGYSFLTLAVHSLAVLVFFILMFLGCPNNDVAGLTTHYKVLNHTATNGLDLYSACNMNCTCEKGVYSPVCGSDNVTYATACFAGCQTLTKNQSQTTLEDCSCIDPSETTSSFAVPGDCPSSCALLIPYVIMVGVTAALGFFAFNPSFMMYFRSVLEKDRSLAMGVKSFLSKTLGFIPGPVIFGAIIETQCSYWQESCQETGECLLYDRPGLRLAMMGLTTAFRLLATLSFCVSALFVLKSPKTPSIEKADGNKEEKAKNPEELMEMLQTFRETEV</sequence>
<accession>A0A8B7XQR4</accession>
<dbReference type="Pfam" id="PF07648">
    <property type="entry name" value="Kazal_2"/>
    <property type="match status" value="1"/>
</dbReference>
<feature type="transmembrane region" description="Helical" evidence="9">
    <location>
        <begin position="526"/>
        <end position="548"/>
    </location>
</feature>
<dbReference type="KEGG" id="aplc:110974888"/>
<dbReference type="PROSITE" id="PS51465">
    <property type="entry name" value="KAZAL_2"/>
    <property type="match status" value="1"/>
</dbReference>
<protein>
    <submittedName>
        <fullName evidence="12">Solute carrier organic anion transporter family member 2B1-like</fullName>
    </submittedName>
</protein>
<dbReference type="Gene3D" id="3.30.60.30">
    <property type="match status" value="1"/>
</dbReference>
<keyword evidence="3" id="KW-1003">Cell membrane</keyword>
<dbReference type="GO" id="GO:0043252">
    <property type="term" value="P:sodium-independent organic anion transport"/>
    <property type="evidence" value="ECO:0007669"/>
    <property type="project" value="TreeGrafter"/>
</dbReference>
<keyword evidence="5 9" id="KW-1133">Transmembrane helix</keyword>
<evidence type="ECO:0000256" key="2">
    <source>
        <dbReference type="ARBA" id="ARBA00009657"/>
    </source>
</evidence>
<feature type="region of interest" description="Disordered" evidence="8">
    <location>
        <begin position="1"/>
        <end position="29"/>
    </location>
</feature>
<dbReference type="GeneID" id="110974888"/>
<reference evidence="12" key="1">
    <citation type="submission" date="2025-08" db="UniProtKB">
        <authorList>
            <consortium name="RefSeq"/>
        </authorList>
    </citation>
    <scope>IDENTIFICATION</scope>
</reference>
<dbReference type="GO" id="GO:0015347">
    <property type="term" value="F:sodium-independent organic anion transmembrane transporter activity"/>
    <property type="evidence" value="ECO:0007669"/>
    <property type="project" value="TreeGrafter"/>
</dbReference>
<evidence type="ECO:0000256" key="7">
    <source>
        <dbReference type="ARBA" id="ARBA00023157"/>
    </source>
</evidence>
<dbReference type="PANTHER" id="PTHR11388">
    <property type="entry name" value="ORGANIC ANION TRANSPORTER"/>
    <property type="match status" value="1"/>
</dbReference>
<dbReference type="Proteomes" id="UP000694845">
    <property type="component" value="Unplaced"/>
</dbReference>
<evidence type="ECO:0000313" key="12">
    <source>
        <dbReference type="RefSeq" id="XP_022082512.1"/>
    </source>
</evidence>
<dbReference type="AlphaFoldDB" id="A0A8B7XQR4"/>
<dbReference type="OrthoDB" id="5062115at2759"/>
<feature type="transmembrane region" description="Helical" evidence="9">
    <location>
        <begin position="140"/>
        <end position="162"/>
    </location>
</feature>
<feature type="domain" description="Kazal-like" evidence="10">
    <location>
        <begin position="450"/>
        <end position="505"/>
    </location>
</feature>
<dbReference type="PANTHER" id="PTHR11388:SF142">
    <property type="entry name" value="SOLUTE CARRIER ORGANIC ANION TRANSPORTER FAMILY MEMBER 5A1"/>
    <property type="match status" value="1"/>
</dbReference>
<evidence type="ECO:0000256" key="9">
    <source>
        <dbReference type="SAM" id="Phobius"/>
    </source>
</evidence>
<proteinExistence type="inferred from homology"/>
<dbReference type="Gene3D" id="1.20.1250.20">
    <property type="entry name" value="MFS general substrate transporter like domains"/>
    <property type="match status" value="1"/>
</dbReference>
<feature type="transmembrane region" description="Helical" evidence="9">
    <location>
        <begin position="615"/>
        <end position="639"/>
    </location>
</feature>
<comment type="similarity">
    <text evidence="2">Belongs to the organo anion transporter (TC 2.A.60) family.</text>
</comment>
<dbReference type="GO" id="GO:0016323">
    <property type="term" value="C:basolateral plasma membrane"/>
    <property type="evidence" value="ECO:0007669"/>
    <property type="project" value="TreeGrafter"/>
</dbReference>
<evidence type="ECO:0000256" key="8">
    <source>
        <dbReference type="SAM" id="MobiDB-lite"/>
    </source>
</evidence>
<feature type="compositionally biased region" description="Basic and acidic residues" evidence="8">
    <location>
        <begin position="16"/>
        <end position="29"/>
    </location>
</feature>
<feature type="transmembrane region" description="Helical" evidence="9">
    <location>
        <begin position="296"/>
        <end position="318"/>
    </location>
</feature>
<comment type="subcellular location">
    <subcellularLocation>
        <location evidence="1">Cell membrane</location>
        <topology evidence="1">Multi-pass membrane protein</topology>
    </subcellularLocation>
</comment>
<dbReference type="InterPro" id="IPR004156">
    <property type="entry name" value="OATP"/>
</dbReference>
<feature type="transmembrane region" description="Helical" evidence="9">
    <location>
        <begin position="72"/>
        <end position="92"/>
    </location>
</feature>
<gene>
    <name evidence="12" type="primary">LOC110974888</name>
</gene>
<evidence type="ECO:0000256" key="4">
    <source>
        <dbReference type="ARBA" id="ARBA00022692"/>
    </source>
</evidence>
<name>A0A8B7XQR4_ACAPL</name>
<dbReference type="CDD" id="cd17336">
    <property type="entry name" value="MFS_SLCO_OATP"/>
    <property type="match status" value="1"/>
</dbReference>
<keyword evidence="7" id="KW-1015">Disulfide bond</keyword>
<dbReference type="Pfam" id="PF03137">
    <property type="entry name" value="OATP"/>
    <property type="match status" value="2"/>
</dbReference>
<dbReference type="InterPro" id="IPR002350">
    <property type="entry name" value="Kazal_dom"/>
</dbReference>
<feature type="transmembrane region" description="Helical" evidence="9">
    <location>
        <begin position="211"/>
        <end position="235"/>
    </location>
</feature>
<evidence type="ECO:0000313" key="11">
    <source>
        <dbReference type="Proteomes" id="UP000694845"/>
    </source>
</evidence>
<keyword evidence="4 9" id="KW-0812">Transmembrane</keyword>
<evidence type="ECO:0000256" key="3">
    <source>
        <dbReference type="ARBA" id="ARBA00022475"/>
    </source>
</evidence>
<dbReference type="SUPFAM" id="SSF103473">
    <property type="entry name" value="MFS general substrate transporter"/>
    <property type="match status" value="2"/>
</dbReference>
<evidence type="ECO:0000256" key="1">
    <source>
        <dbReference type="ARBA" id="ARBA00004651"/>
    </source>
</evidence>
<feature type="transmembrane region" description="Helical" evidence="9">
    <location>
        <begin position="404"/>
        <end position="425"/>
    </location>
</feature>